<dbReference type="Proteomes" id="UP001152885">
    <property type="component" value="Unassembled WGS sequence"/>
</dbReference>
<dbReference type="OrthoDB" id="4080041at2759"/>
<keyword evidence="2" id="KW-1185">Reference proteome</keyword>
<reference evidence="1" key="1">
    <citation type="submission" date="2022-12" db="EMBL/GenBank/DDBJ databases">
        <authorList>
            <person name="Brejova B."/>
        </authorList>
    </citation>
    <scope>NUCLEOTIDE SEQUENCE</scope>
</reference>
<accession>A0A9W4XJI8</accession>
<gene>
    <name evidence="1" type="ORF">CANVERA_P0536</name>
</gene>
<evidence type="ECO:0000313" key="2">
    <source>
        <dbReference type="Proteomes" id="UP001152885"/>
    </source>
</evidence>
<proteinExistence type="predicted"/>
<dbReference type="AlphaFoldDB" id="A0A9W4XJI8"/>
<evidence type="ECO:0000313" key="1">
    <source>
        <dbReference type="EMBL" id="CAI5756018.1"/>
    </source>
</evidence>
<sequence length="293" mass="34298">MNLDERLRKCQQEKQNIKENYCQISDQLNDDNLECSFEILMNLDEMTYNYRVIKCYLESLSSGFSKENNSFIFKIETRIEALYKQIVTDTGLHLHCNGLKSIRTQLFENAAKVGRLIYEIETSNEIEEKDRFVTPNRMKSISESLPNPKNISNQGYSKWTDLPWGKDKVNIIKEAVRLFSEKRQRGEYISEKFQENYNSKMTLPTAYYLLYHYKYGEKDYRKANETLENFDSAYTEAISKIVEDKNTFINQKLKSAGTPLASPTDLVAGIQLRDLFMKQYGTIEEPITNVKSY</sequence>
<comment type="caution">
    <text evidence="1">The sequence shown here is derived from an EMBL/GenBank/DDBJ whole genome shotgun (WGS) entry which is preliminary data.</text>
</comment>
<dbReference type="EMBL" id="CANTUO010000001">
    <property type="protein sequence ID" value="CAI5756018.1"/>
    <property type="molecule type" value="Genomic_DNA"/>
</dbReference>
<name>A0A9W4XJI8_9ASCO</name>
<organism evidence="1 2">
    <name type="scientific">Candida verbasci</name>
    <dbReference type="NCBI Taxonomy" id="1227364"/>
    <lineage>
        <taxon>Eukaryota</taxon>
        <taxon>Fungi</taxon>
        <taxon>Dikarya</taxon>
        <taxon>Ascomycota</taxon>
        <taxon>Saccharomycotina</taxon>
        <taxon>Pichiomycetes</taxon>
        <taxon>Debaryomycetaceae</taxon>
        <taxon>Candida/Lodderomyces clade</taxon>
        <taxon>Candida</taxon>
    </lineage>
</organism>
<protein>
    <submittedName>
        <fullName evidence="1">Uncharacterized protein</fullName>
    </submittedName>
</protein>